<dbReference type="Proteomes" id="UP001442494">
    <property type="component" value="Unassembled WGS sequence"/>
</dbReference>
<organism evidence="2 3">
    <name type="scientific">Funiculus sociatus GB2-A5</name>
    <dbReference type="NCBI Taxonomy" id="2933946"/>
    <lineage>
        <taxon>Bacteria</taxon>
        <taxon>Bacillati</taxon>
        <taxon>Cyanobacteriota</taxon>
        <taxon>Cyanophyceae</taxon>
        <taxon>Coleofasciculales</taxon>
        <taxon>Coleofasciculaceae</taxon>
        <taxon>Funiculus</taxon>
    </lineage>
</organism>
<dbReference type="GO" id="GO:0004519">
    <property type="term" value="F:endonuclease activity"/>
    <property type="evidence" value="ECO:0007669"/>
    <property type="project" value="UniProtKB-KW"/>
</dbReference>
<keyword evidence="3" id="KW-1185">Reference proteome</keyword>
<protein>
    <submittedName>
        <fullName evidence="2">Uma2 family endonuclease</fullName>
    </submittedName>
</protein>
<proteinExistence type="predicted"/>
<reference evidence="2 3" key="1">
    <citation type="submission" date="2022-04" db="EMBL/GenBank/DDBJ databases">
        <title>Positive selection, recombination, and allopatry shape intraspecific diversity of widespread and dominant cyanobacteria.</title>
        <authorList>
            <person name="Wei J."/>
            <person name="Shu W."/>
            <person name="Hu C."/>
        </authorList>
    </citation>
    <scope>NUCLEOTIDE SEQUENCE [LARGE SCALE GENOMIC DNA]</scope>
    <source>
        <strain evidence="2 3">GB2-A5</strain>
    </source>
</reference>
<dbReference type="Pfam" id="PF05685">
    <property type="entry name" value="Uma2"/>
    <property type="match status" value="1"/>
</dbReference>
<sequence length="180" mass="20322">MATTKQRLALQDFLKLPNIEESPAWEFVDGQANQKPMPTAFHSILQKRLTAAIDQADSSYKAFPELRCILSSNSVVPDITVIHQDRVPSENIAVEGAPDWMIEILSPDQSTTKLIVKIQTCLQEGTQLGWLIDPTERVIIILWPDNRIALLRNSDRLPVPQDIPLELTVDQVFGWLRRAS</sequence>
<dbReference type="RefSeq" id="WP_190418628.1">
    <property type="nucleotide sequence ID" value="NZ_JAMPKK010000063.1"/>
</dbReference>
<evidence type="ECO:0000313" key="2">
    <source>
        <dbReference type="EMBL" id="MEP0867231.1"/>
    </source>
</evidence>
<dbReference type="Gene3D" id="3.90.1570.10">
    <property type="entry name" value="tt1808, chain A"/>
    <property type="match status" value="1"/>
</dbReference>
<accession>A0ABV0JX37</accession>
<keyword evidence="2" id="KW-0255">Endonuclease</keyword>
<keyword evidence="2" id="KW-0378">Hydrolase</keyword>
<dbReference type="PANTHER" id="PTHR34107">
    <property type="entry name" value="SLL0198 PROTEIN-RELATED"/>
    <property type="match status" value="1"/>
</dbReference>
<dbReference type="PANTHER" id="PTHR34107:SF5">
    <property type="entry name" value="SLL1355 PROTEIN"/>
    <property type="match status" value="1"/>
</dbReference>
<dbReference type="CDD" id="cd06260">
    <property type="entry name" value="DUF820-like"/>
    <property type="match status" value="1"/>
</dbReference>
<gene>
    <name evidence="2" type="ORF">NDI37_22530</name>
</gene>
<dbReference type="EMBL" id="JAMPKK010000063">
    <property type="protein sequence ID" value="MEP0867231.1"/>
    <property type="molecule type" value="Genomic_DNA"/>
</dbReference>
<name>A0ABV0JX37_9CYAN</name>
<feature type="domain" description="Putative restriction endonuclease" evidence="1">
    <location>
        <begin position="10"/>
        <end position="168"/>
    </location>
</feature>
<dbReference type="InterPro" id="IPR008538">
    <property type="entry name" value="Uma2"/>
</dbReference>
<dbReference type="InterPro" id="IPR012296">
    <property type="entry name" value="Nuclease_put_TT1808"/>
</dbReference>
<evidence type="ECO:0000259" key="1">
    <source>
        <dbReference type="Pfam" id="PF05685"/>
    </source>
</evidence>
<dbReference type="SUPFAM" id="SSF52980">
    <property type="entry name" value="Restriction endonuclease-like"/>
    <property type="match status" value="1"/>
</dbReference>
<comment type="caution">
    <text evidence="2">The sequence shown here is derived from an EMBL/GenBank/DDBJ whole genome shotgun (WGS) entry which is preliminary data.</text>
</comment>
<keyword evidence="2" id="KW-0540">Nuclease</keyword>
<evidence type="ECO:0000313" key="3">
    <source>
        <dbReference type="Proteomes" id="UP001442494"/>
    </source>
</evidence>
<dbReference type="InterPro" id="IPR011335">
    <property type="entry name" value="Restrct_endonuc-II-like"/>
</dbReference>